<sequence length="51" mass="6400">MPSNKSFRTKRILGKKLKQNRPLPNWIRFRTDNTIRYNSKRRNWRRTKLNI</sequence>
<evidence type="ECO:0000256" key="3">
    <source>
        <dbReference type="ARBA" id="ARBA00023274"/>
    </source>
</evidence>
<dbReference type="InterPro" id="IPR000077">
    <property type="entry name" value="Ribosomal_eL39"/>
</dbReference>
<gene>
    <name evidence="6" type="ORF">BDEG_27304</name>
</gene>
<dbReference type="Proteomes" id="UP000077115">
    <property type="component" value="Unassembled WGS sequence"/>
</dbReference>
<dbReference type="AlphaFoldDB" id="A0A177WWD7"/>
<evidence type="ECO:0000313" key="7">
    <source>
        <dbReference type="Proteomes" id="UP000077115"/>
    </source>
</evidence>
<dbReference type="PROSITE" id="PS00051">
    <property type="entry name" value="RIBOSOMAL_L39E"/>
    <property type="match status" value="1"/>
</dbReference>
<evidence type="ECO:0000256" key="4">
    <source>
        <dbReference type="ARBA" id="ARBA00035234"/>
    </source>
</evidence>
<proteinExistence type="inferred from homology"/>
<dbReference type="GO" id="GO:0003735">
    <property type="term" value="F:structural constituent of ribosome"/>
    <property type="evidence" value="ECO:0007669"/>
    <property type="project" value="InterPro"/>
</dbReference>
<protein>
    <recommendedName>
        <fullName evidence="4">Large ribosomal subunit protein eL39</fullName>
    </recommendedName>
    <alternativeName>
        <fullName evidence="5">60S ribosomal protein L39</fullName>
    </alternativeName>
</protein>
<dbReference type="PANTHER" id="PTHR19970">
    <property type="entry name" value="RIBOSOMAL PROTEIN L39E"/>
    <property type="match status" value="1"/>
</dbReference>
<reference evidence="6 7" key="1">
    <citation type="submission" date="2006-10" db="EMBL/GenBank/DDBJ databases">
        <title>The Genome Sequence of Batrachochytrium dendrobatidis JEL423.</title>
        <authorList>
            <consortium name="The Broad Institute Genome Sequencing Platform"/>
            <person name="Birren B."/>
            <person name="Lander E."/>
            <person name="Galagan J."/>
            <person name="Cuomo C."/>
            <person name="Devon K."/>
            <person name="Jaffe D."/>
            <person name="Butler J."/>
            <person name="Alvarez P."/>
            <person name="Gnerre S."/>
            <person name="Grabherr M."/>
            <person name="Kleber M."/>
            <person name="Mauceli E."/>
            <person name="Brockman W."/>
            <person name="Young S."/>
            <person name="LaButti K."/>
            <person name="Sykes S."/>
            <person name="DeCaprio D."/>
            <person name="Crawford M."/>
            <person name="Koehrsen M."/>
            <person name="Engels R."/>
            <person name="Montgomery P."/>
            <person name="Pearson M."/>
            <person name="Howarth C."/>
            <person name="Larson L."/>
            <person name="White J."/>
            <person name="O'Leary S."/>
            <person name="Kodira C."/>
            <person name="Zeng Q."/>
            <person name="Yandava C."/>
            <person name="Alvarado L."/>
            <person name="Longcore J."/>
            <person name="James T."/>
        </authorList>
    </citation>
    <scope>NUCLEOTIDE SEQUENCE [LARGE SCALE GENOMIC DNA]</scope>
    <source>
        <strain evidence="6 7">JEL423</strain>
    </source>
</reference>
<evidence type="ECO:0000256" key="2">
    <source>
        <dbReference type="ARBA" id="ARBA00022980"/>
    </source>
</evidence>
<comment type="similarity">
    <text evidence="1">Belongs to the eukaryotic ribosomal protein eL39 family.</text>
</comment>
<evidence type="ECO:0000256" key="5">
    <source>
        <dbReference type="ARBA" id="ARBA00035339"/>
    </source>
</evidence>
<accession>A0A177WWD7</accession>
<dbReference type="InterPro" id="IPR023626">
    <property type="entry name" value="Ribosomal_eL39_dom_sf"/>
</dbReference>
<evidence type="ECO:0000256" key="1">
    <source>
        <dbReference type="ARBA" id="ARBA00009339"/>
    </source>
</evidence>
<dbReference type="PANTHER" id="PTHR19970:SF0">
    <property type="entry name" value="LARGE RIBOSOMAL SUBUNIT PROTEIN EL39"/>
    <property type="match status" value="1"/>
</dbReference>
<dbReference type="InterPro" id="IPR020083">
    <property type="entry name" value="Ribosomal_eL39_CS"/>
</dbReference>
<dbReference type="GO" id="GO:0006412">
    <property type="term" value="P:translation"/>
    <property type="evidence" value="ECO:0007669"/>
    <property type="project" value="InterPro"/>
</dbReference>
<dbReference type="FunFam" id="1.10.1620.10:FF:000001">
    <property type="entry name" value="60S ribosomal protein-like L39"/>
    <property type="match status" value="1"/>
</dbReference>
<keyword evidence="3" id="KW-0687">Ribonucleoprotein</keyword>
<name>A0A177WWD7_BATDL</name>
<dbReference type="STRING" id="403673.A0A177WWD7"/>
<dbReference type="GO" id="GO:0022625">
    <property type="term" value="C:cytosolic large ribosomal subunit"/>
    <property type="evidence" value="ECO:0007669"/>
    <property type="project" value="TreeGrafter"/>
</dbReference>
<organism evidence="6 7">
    <name type="scientific">Batrachochytrium dendrobatidis (strain JEL423)</name>
    <dbReference type="NCBI Taxonomy" id="403673"/>
    <lineage>
        <taxon>Eukaryota</taxon>
        <taxon>Fungi</taxon>
        <taxon>Fungi incertae sedis</taxon>
        <taxon>Chytridiomycota</taxon>
        <taxon>Chytridiomycota incertae sedis</taxon>
        <taxon>Chytridiomycetes</taxon>
        <taxon>Rhizophydiales</taxon>
        <taxon>Rhizophydiales incertae sedis</taxon>
        <taxon>Batrachochytrium</taxon>
    </lineage>
</organism>
<dbReference type="EMBL" id="DS022311">
    <property type="protein sequence ID" value="OAJ44004.1"/>
    <property type="molecule type" value="Genomic_DNA"/>
</dbReference>
<evidence type="ECO:0000313" key="6">
    <source>
        <dbReference type="EMBL" id="OAJ44004.1"/>
    </source>
</evidence>
<dbReference type="VEuPathDB" id="FungiDB:BDEG_27304"/>
<dbReference type="Gene3D" id="1.10.1620.10">
    <property type="entry name" value="Ribosomal protein L39e"/>
    <property type="match status" value="1"/>
</dbReference>
<keyword evidence="2 6" id="KW-0689">Ribosomal protein</keyword>
<reference evidence="6 7" key="2">
    <citation type="submission" date="2016-05" db="EMBL/GenBank/DDBJ databases">
        <title>Lineage-specific infection strategies underlie the spectrum of fungal disease in amphibians.</title>
        <authorList>
            <person name="Cuomo C.A."/>
            <person name="Farrer R.A."/>
            <person name="James T."/>
            <person name="Longcore J."/>
            <person name="Birren B."/>
        </authorList>
    </citation>
    <scope>NUCLEOTIDE SEQUENCE [LARGE SCALE GENOMIC DNA]</scope>
    <source>
        <strain evidence="6 7">JEL423</strain>
    </source>
</reference>
<dbReference type="SUPFAM" id="SSF48662">
    <property type="entry name" value="Ribosomal protein L39e"/>
    <property type="match status" value="1"/>
</dbReference>
<dbReference type="Pfam" id="PF00832">
    <property type="entry name" value="Ribosomal_L39"/>
    <property type="match status" value="1"/>
</dbReference>
<dbReference type="eggNOG" id="KOG0002">
    <property type="taxonomic scope" value="Eukaryota"/>
</dbReference>
<dbReference type="OrthoDB" id="6332053at2759"/>